<dbReference type="HOGENOM" id="CLU_057148_0_0_1"/>
<gene>
    <name evidence="3" type="primary">20349588</name>
    <name evidence="2" type="ORF">GGTG_09130</name>
</gene>
<dbReference type="InterPro" id="IPR029063">
    <property type="entry name" value="SAM-dependent_MTases_sf"/>
</dbReference>
<keyword evidence="2" id="KW-0489">Methyltransferase</keyword>
<feature type="domain" description="Methyltransferase" evidence="1">
    <location>
        <begin position="39"/>
        <end position="161"/>
    </location>
</feature>
<dbReference type="RefSeq" id="XP_009225238.1">
    <property type="nucleotide sequence ID" value="XM_009226974.1"/>
</dbReference>
<keyword evidence="4" id="KW-1185">Reference proteome</keyword>
<evidence type="ECO:0000313" key="4">
    <source>
        <dbReference type="Proteomes" id="UP000006039"/>
    </source>
</evidence>
<dbReference type="AlphaFoldDB" id="J3P6I9"/>
<dbReference type="VEuPathDB" id="FungiDB:GGTG_09130"/>
<protein>
    <submittedName>
        <fullName evidence="2">Methyltransferase-UbiE family protein</fullName>
    </submittedName>
</protein>
<dbReference type="EMBL" id="GL385399">
    <property type="protein sequence ID" value="EJT72264.1"/>
    <property type="molecule type" value="Genomic_DNA"/>
</dbReference>
<evidence type="ECO:0000259" key="1">
    <source>
        <dbReference type="Pfam" id="PF13847"/>
    </source>
</evidence>
<dbReference type="GO" id="GO:0008168">
    <property type="term" value="F:methyltransferase activity"/>
    <property type="evidence" value="ECO:0007669"/>
    <property type="project" value="UniProtKB-KW"/>
</dbReference>
<dbReference type="OrthoDB" id="10017101at2759"/>
<dbReference type="CDD" id="cd02440">
    <property type="entry name" value="AdoMet_MTases"/>
    <property type="match status" value="1"/>
</dbReference>
<sequence>MAANESKSNYSMGYSQAVLASHAARTIYSDAAFVLPHIKETDRILDVGCGPGTITLGFASVVPDGEVVGIDVSGEVLKQAEKNLALSDDAARVSFRRGDVVKGLSDIPDGSFDVVFASQVFPHLATPELRAAAMAEMRRVLRDGGVLATRTIVDAHWLPRSCNLGELFTRRMARGVGADADEFTGCLMPALYRAADFENFTVTAGTTVWATADERRWFADSNAARLAEGDSFRASWLASGLTESDIEESKKALQAWAETEDAWYIGVQADILGWK</sequence>
<dbReference type="eggNOG" id="KOG1269">
    <property type="taxonomic scope" value="Eukaryota"/>
</dbReference>
<reference evidence="2" key="3">
    <citation type="submission" date="2010-09" db="EMBL/GenBank/DDBJ databases">
        <title>Annotation of Gaeumannomyces graminis var. tritici R3-111a-1.</title>
        <authorList>
            <consortium name="The Broad Institute Genome Sequencing Platform"/>
            <person name="Ma L.-J."/>
            <person name="Dead R."/>
            <person name="Young S.K."/>
            <person name="Zeng Q."/>
            <person name="Gargeya S."/>
            <person name="Fitzgerald M."/>
            <person name="Haas B."/>
            <person name="Abouelleil A."/>
            <person name="Alvarado L."/>
            <person name="Arachchi H.M."/>
            <person name="Berlin A."/>
            <person name="Brown A."/>
            <person name="Chapman S.B."/>
            <person name="Chen Z."/>
            <person name="Dunbar C."/>
            <person name="Freedman E."/>
            <person name="Gearin G."/>
            <person name="Gellesch M."/>
            <person name="Goldberg J."/>
            <person name="Griggs A."/>
            <person name="Gujja S."/>
            <person name="Heiman D."/>
            <person name="Howarth C."/>
            <person name="Larson L."/>
            <person name="Lui A."/>
            <person name="MacDonald P.J.P."/>
            <person name="Mehta T."/>
            <person name="Montmayeur A."/>
            <person name="Murphy C."/>
            <person name="Neiman D."/>
            <person name="Pearson M."/>
            <person name="Priest M."/>
            <person name="Roberts A."/>
            <person name="Saif S."/>
            <person name="Shea T."/>
            <person name="Shenoy N."/>
            <person name="Sisk P."/>
            <person name="Stolte C."/>
            <person name="Sykes S."/>
            <person name="Yandava C."/>
            <person name="Wortman J."/>
            <person name="Nusbaum C."/>
            <person name="Birren B."/>
        </authorList>
    </citation>
    <scope>NUCLEOTIDE SEQUENCE</scope>
    <source>
        <strain evidence="2">R3-111a-1</strain>
    </source>
</reference>
<dbReference type="EnsemblFungi" id="EJT72264">
    <property type="protein sequence ID" value="EJT72264"/>
    <property type="gene ID" value="GGTG_09130"/>
</dbReference>
<keyword evidence="2" id="KW-0808">Transferase</keyword>
<reference evidence="4" key="1">
    <citation type="submission" date="2010-07" db="EMBL/GenBank/DDBJ databases">
        <title>The genome sequence of Gaeumannomyces graminis var. tritici strain R3-111a-1.</title>
        <authorList>
            <consortium name="The Broad Institute Genome Sequencing Platform"/>
            <person name="Ma L.-J."/>
            <person name="Dead R."/>
            <person name="Young S."/>
            <person name="Zeng Q."/>
            <person name="Koehrsen M."/>
            <person name="Alvarado L."/>
            <person name="Berlin A."/>
            <person name="Chapman S.B."/>
            <person name="Chen Z."/>
            <person name="Freedman E."/>
            <person name="Gellesch M."/>
            <person name="Goldberg J."/>
            <person name="Griggs A."/>
            <person name="Gujja S."/>
            <person name="Heilman E.R."/>
            <person name="Heiman D."/>
            <person name="Hepburn T."/>
            <person name="Howarth C."/>
            <person name="Jen D."/>
            <person name="Larson L."/>
            <person name="Mehta T."/>
            <person name="Neiman D."/>
            <person name="Pearson M."/>
            <person name="Roberts A."/>
            <person name="Saif S."/>
            <person name="Shea T."/>
            <person name="Shenoy N."/>
            <person name="Sisk P."/>
            <person name="Stolte C."/>
            <person name="Sykes S."/>
            <person name="Walk T."/>
            <person name="White J."/>
            <person name="Yandava C."/>
            <person name="Haas B."/>
            <person name="Nusbaum C."/>
            <person name="Birren B."/>
        </authorList>
    </citation>
    <scope>NUCLEOTIDE SEQUENCE [LARGE SCALE GENOMIC DNA]</scope>
    <source>
        <strain evidence="4">R3-111a-1</strain>
    </source>
</reference>
<accession>J3P6I9</accession>
<proteinExistence type="predicted"/>
<dbReference type="PANTHER" id="PTHR42912:SF93">
    <property type="entry name" value="N6-ADENOSINE-METHYLTRANSFERASE TMT1A"/>
    <property type="match status" value="1"/>
</dbReference>
<dbReference type="PANTHER" id="PTHR42912">
    <property type="entry name" value="METHYLTRANSFERASE"/>
    <property type="match status" value="1"/>
</dbReference>
<dbReference type="SUPFAM" id="SSF53335">
    <property type="entry name" value="S-adenosyl-L-methionine-dependent methyltransferases"/>
    <property type="match status" value="1"/>
</dbReference>
<reference evidence="3" key="5">
    <citation type="submission" date="2018-04" db="UniProtKB">
        <authorList>
            <consortium name="EnsemblFungi"/>
        </authorList>
    </citation>
    <scope>IDENTIFICATION</scope>
    <source>
        <strain evidence="3">R3-111a-1</strain>
    </source>
</reference>
<name>J3P6I9_GAET3</name>
<dbReference type="GO" id="GO:0032259">
    <property type="term" value="P:methylation"/>
    <property type="evidence" value="ECO:0007669"/>
    <property type="project" value="UniProtKB-KW"/>
</dbReference>
<dbReference type="Gene3D" id="3.40.50.150">
    <property type="entry name" value="Vaccinia Virus protein VP39"/>
    <property type="match status" value="1"/>
</dbReference>
<reference evidence="3" key="4">
    <citation type="journal article" date="2015" name="G3 (Bethesda)">
        <title>Genome sequences of three phytopathogenic species of the Magnaporthaceae family of fungi.</title>
        <authorList>
            <person name="Okagaki L.H."/>
            <person name="Nunes C.C."/>
            <person name="Sailsbery J."/>
            <person name="Clay B."/>
            <person name="Brown D."/>
            <person name="John T."/>
            <person name="Oh Y."/>
            <person name="Young N."/>
            <person name="Fitzgerald M."/>
            <person name="Haas B.J."/>
            <person name="Zeng Q."/>
            <person name="Young S."/>
            <person name="Adiconis X."/>
            <person name="Fan L."/>
            <person name="Levin J.Z."/>
            <person name="Mitchell T.K."/>
            <person name="Okubara P.A."/>
            <person name="Farman M.L."/>
            <person name="Kohn L.M."/>
            <person name="Birren B."/>
            <person name="Ma L.-J."/>
            <person name="Dean R.A."/>
        </authorList>
    </citation>
    <scope>NUCLEOTIDE SEQUENCE</scope>
    <source>
        <strain evidence="3">R3-111a-1</strain>
    </source>
</reference>
<reference evidence="2" key="2">
    <citation type="submission" date="2010-07" db="EMBL/GenBank/DDBJ databases">
        <authorList>
            <consortium name="The Broad Institute Genome Sequencing Platform"/>
            <consortium name="Broad Institute Genome Sequencing Center for Infectious Disease"/>
            <person name="Ma L.-J."/>
            <person name="Dead R."/>
            <person name="Young S."/>
            <person name="Zeng Q."/>
            <person name="Koehrsen M."/>
            <person name="Alvarado L."/>
            <person name="Berlin A."/>
            <person name="Chapman S.B."/>
            <person name="Chen Z."/>
            <person name="Freedman E."/>
            <person name="Gellesch M."/>
            <person name="Goldberg J."/>
            <person name="Griggs A."/>
            <person name="Gujja S."/>
            <person name="Heilman E.R."/>
            <person name="Heiman D."/>
            <person name="Hepburn T."/>
            <person name="Howarth C."/>
            <person name="Jen D."/>
            <person name="Larson L."/>
            <person name="Mehta T."/>
            <person name="Neiman D."/>
            <person name="Pearson M."/>
            <person name="Roberts A."/>
            <person name="Saif S."/>
            <person name="Shea T."/>
            <person name="Shenoy N."/>
            <person name="Sisk P."/>
            <person name="Stolte C."/>
            <person name="Sykes S."/>
            <person name="Walk T."/>
            <person name="White J."/>
            <person name="Yandava C."/>
            <person name="Haas B."/>
            <person name="Nusbaum C."/>
            <person name="Birren B."/>
        </authorList>
    </citation>
    <scope>NUCLEOTIDE SEQUENCE</scope>
    <source>
        <strain evidence="2">R3-111a-1</strain>
    </source>
</reference>
<dbReference type="InterPro" id="IPR050508">
    <property type="entry name" value="Methyltransf_Superfamily"/>
</dbReference>
<evidence type="ECO:0000313" key="3">
    <source>
        <dbReference type="EnsemblFungi" id="EJT72264"/>
    </source>
</evidence>
<organism evidence="2">
    <name type="scientific">Gaeumannomyces tritici (strain R3-111a-1)</name>
    <name type="common">Wheat and barley take-all root rot fungus</name>
    <name type="synonym">Gaeumannomyces graminis var. tritici</name>
    <dbReference type="NCBI Taxonomy" id="644352"/>
    <lineage>
        <taxon>Eukaryota</taxon>
        <taxon>Fungi</taxon>
        <taxon>Dikarya</taxon>
        <taxon>Ascomycota</taxon>
        <taxon>Pezizomycotina</taxon>
        <taxon>Sordariomycetes</taxon>
        <taxon>Sordariomycetidae</taxon>
        <taxon>Magnaporthales</taxon>
        <taxon>Magnaporthaceae</taxon>
        <taxon>Gaeumannomyces</taxon>
    </lineage>
</organism>
<dbReference type="InterPro" id="IPR025714">
    <property type="entry name" value="Methyltranfer_dom"/>
</dbReference>
<evidence type="ECO:0000313" key="2">
    <source>
        <dbReference type="EMBL" id="EJT72264.1"/>
    </source>
</evidence>
<dbReference type="STRING" id="644352.J3P6I9"/>
<dbReference type="Pfam" id="PF13847">
    <property type="entry name" value="Methyltransf_31"/>
    <property type="match status" value="1"/>
</dbReference>
<dbReference type="Proteomes" id="UP000006039">
    <property type="component" value="Unassembled WGS sequence"/>
</dbReference>
<dbReference type="GeneID" id="20349588"/>